<evidence type="ECO:0000313" key="4">
    <source>
        <dbReference type="Proteomes" id="UP000545507"/>
    </source>
</evidence>
<gene>
    <name evidence="3" type="ORF">F3K02_24660</name>
</gene>
<dbReference type="RefSeq" id="WP_177139060.1">
    <property type="nucleotide sequence ID" value="NZ_JAGPWB010000005.1"/>
</dbReference>
<proteinExistence type="predicted"/>
<feature type="domain" description="DUF1468" evidence="2">
    <location>
        <begin position="15"/>
        <end position="155"/>
    </location>
</feature>
<dbReference type="Proteomes" id="UP000545507">
    <property type="component" value="Unassembled WGS sequence"/>
</dbReference>
<comment type="caution">
    <text evidence="3">The sequence shown here is derived from an EMBL/GenBank/DDBJ whole genome shotgun (WGS) entry which is preliminary data.</text>
</comment>
<protein>
    <submittedName>
        <fullName evidence="3">Tripartite tricarboxylate transporter TctB family protein</fullName>
    </submittedName>
</protein>
<dbReference type="AlphaFoldDB" id="A0A7Y8H2F7"/>
<dbReference type="EMBL" id="VYGV01000027">
    <property type="protein sequence ID" value="NWF48422.1"/>
    <property type="molecule type" value="Genomic_DNA"/>
</dbReference>
<feature type="transmembrane region" description="Helical" evidence="1">
    <location>
        <begin position="80"/>
        <end position="99"/>
    </location>
</feature>
<keyword evidence="1" id="KW-1133">Transmembrane helix</keyword>
<evidence type="ECO:0000259" key="2">
    <source>
        <dbReference type="Pfam" id="PF07331"/>
    </source>
</evidence>
<accession>A0A7Y8H2F7</accession>
<dbReference type="Pfam" id="PF07331">
    <property type="entry name" value="TctB"/>
    <property type="match status" value="1"/>
</dbReference>
<evidence type="ECO:0000256" key="1">
    <source>
        <dbReference type="SAM" id="Phobius"/>
    </source>
</evidence>
<feature type="transmembrane region" description="Helical" evidence="1">
    <location>
        <begin position="130"/>
        <end position="154"/>
    </location>
</feature>
<keyword evidence="1" id="KW-0812">Transmembrane</keyword>
<sequence length="169" mass="18550">MHSSHPRLAGELTFMALLVLVSVFLLWTSYEISSFDSLAAPGSFPMVCAFAMLVTGLINAVKTARAKLNLENGETWLQQFGRKVTPVQLIAFAVLIFLYMLGMEYIGFLIASYIFLAASMYLLGSRRVVLNLFISAAVLVAIFIVFRTAFSVVLPAGSLVGPFLPEFLK</sequence>
<dbReference type="InterPro" id="IPR009936">
    <property type="entry name" value="DUF1468"/>
</dbReference>
<keyword evidence="4" id="KW-1185">Reference proteome</keyword>
<reference evidence="3 4" key="1">
    <citation type="submission" date="2019-09" db="EMBL/GenBank/DDBJ databases">
        <title>Hydrogenophaga aromatica sp. nov., isolated from a para-xylene-degrading enrichment culture.</title>
        <authorList>
            <person name="Tancsics A."/>
            <person name="Banerjee S."/>
        </authorList>
    </citation>
    <scope>NUCLEOTIDE SEQUENCE [LARGE SCALE GENOMIC DNA]</scope>
    <source>
        <strain evidence="3 4">D2P1</strain>
    </source>
</reference>
<name>A0A7Y8H2F7_9BURK</name>
<feature type="transmembrane region" description="Helical" evidence="1">
    <location>
        <begin position="12"/>
        <end position="30"/>
    </location>
</feature>
<feature type="transmembrane region" description="Helical" evidence="1">
    <location>
        <begin position="105"/>
        <end position="123"/>
    </location>
</feature>
<keyword evidence="1" id="KW-0472">Membrane</keyword>
<evidence type="ECO:0000313" key="3">
    <source>
        <dbReference type="EMBL" id="NWF48422.1"/>
    </source>
</evidence>
<organism evidence="3 4">
    <name type="scientific">Hydrogenophaga aromaticivorans</name>
    <dbReference type="NCBI Taxonomy" id="2610898"/>
    <lineage>
        <taxon>Bacteria</taxon>
        <taxon>Pseudomonadati</taxon>
        <taxon>Pseudomonadota</taxon>
        <taxon>Betaproteobacteria</taxon>
        <taxon>Burkholderiales</taxon>
        <taxon>Comamonadaceae</taxon>
        <taxon>Hydrogenophaga</taxon>
    </lineage>
</organism>
<feature type="transmembrane region" description="Helical" evidence="1">
    <location>
        <begin position="42"/>
        <end position="60"/>
    </location>
</feature>